<reference evidence="10 11" key="1">
    <citation type="submission" date="2020-08" db="EMBL/GenBank/DDBJ databases">
        <title>Genomic Encyclopedia of Type Strains, Phase III (KMG-III): the genomes of soil and plant-associated and newly described type strains.</title>
        <authorList>
            <person name="Whitman W."/>
        </authorList>
    </citation>
    <scope>NUCLEOTIDE SEQUENCE [LARGE SCALE GENOMIC DNA]</scope>
    <source>
        <strain evidence="10 11">CECT 8654</strain>
    </source>
</reference>
<dbReference type="GO" id="GO:0016151">
    <property type="term" value="F:nickel cation binding"/>
    <property type="evidence" value="ECO:0007669"/>
    <property type="project" value="InterPro"/>
</dbReference>
<keyword evidence="7" id="KW-0342">GTP-binding</keyword>
<evidence type="ECO:0000256" key="1">
    <source>
        <dbReference type="ARBA" id="ARBA00006211"/>
    </source>
</evidence>
<dbReference type="InterPro" id="IPR027417">
    <property type="entry name" value="P-loop_NTPase"/>
</dbReference>
<dbReference type="AlphaFoldDB" id="A0A7W4W3Q0"/>
<dbReference type="Pfam" id="PF02492">
    <property type="entry name" value="cobW"/>
    <property type="match status" value="1"/>
</dbReference>
<dbReference type="Gene3D" id="3.40.50.300">
    <property type="entry name" value="P-loop containing nucleotide triphosphate hydrolases"/>
    <property type="match status" value="1"/>
</dbReference>
<evidence type="ECO:0000313" key="11">
    <source>
        <dbReference type="Proteomes" id="UP000537130"/>
    </source>
</evidence>
<dbReference type="RefSeq" id="WP_183409530.1">
    <property type="nucleotide sequence ID" value="NZ_JACHWY010000001.1"/>
</dbReference>
<keyword evidence="11" id="KW-1185">Reference proteome</keyword>
<evidence type="ECO:0000313" key="10">
    <source>
        <dbReference type="EMBL" id="MBB3046871.1"/>
    </source>
</evidence>
<dbReference type="NCBIfam" id="TIGR00073">
    <property type="entry name" value="hypB"/>
    <property type="match status" value="1"/>
</dbReference>
<keyword evidence="2" id="KW-0533">Nickel</keyword>
<evidence type="ECO:0000256" key="8">
    <source>
        <dbReference type="ARBA" id="ARBA00035238"/>
    </source>
</evidence>
<organism evidence="10 11">
    <name type="scientific">Litorivivens lipolytica</name>
    <dbReference type="NCBI Taxonomy" id="1524264"/>
    <lineage>
        <taxon>Bacteria</taxon>
        <taxon>Pseudomonadati</taxon>
        <taxon>Pseudomonadota</taxon>
        <taxon>Gammaproteobacteria</taxon>
        <taxon>Litorivivens</taxon>
    </lineage>
</organism>
<dbReference type="PANTHER" id="PTHR30134">
    <property type="entry name" value="HYDROGENASE PROTEIN ASSEMBLY PROTEIN, NICKEL CHAPERONE"/>
    <property type="match status" value="1"/>
</dbReference>
<dbReference type="GO" id="GO:0051604">
    <property type="term" value="P:protein maturation"/>
    <property type="evidence" value="ECO:0007669"/>
    <property type="project" value="InterPro"/>
</dbReference>
<dbReference type="GO" id="GO:0003924">
    <property type="term" value="F:GTPase activity"/>
    <property type="evidence" value="ECO:0007669"/>
    <property type="project" value="InterPro"/>
</dbReference>
<accession>A0A7W4W3Q0</accession>
<evidence type="ECO:0000256" key="6">
    <source>
        <dbReference type="ARBA" id="ARBA00022833"/>
    </source>
</evidence>
<evidence type="ECO:0000256" key="5">
    <source>
        <dbReference type="ARBA" id="ARBA00022801"/>
    </source>
</evidence>
<evidence type="ECO:0000256" key="7">
    <source>
        <dbReference type="ARBA" id="ARBA00023134"/>
    </source>
</evidence>
<comment type="caution">
    <text evidence="10">The sequence shown here is derived from an EMBL/GenBank/DDBJ whole genome shotgun (WGS) entry which is preliminary data.</text>
</comment>
<evidence type="ECO:0000259" key="9">
    <source>
        <dbReference type="Pfam" id="PF02492"/>
    </source>
</evidence>
<sequence>MCITCGCDGGGKFSLTPPQQLHKPVEFTSTLHSEQSPETRQLEVQILQKNLDLAQANRRYFQQNTILALNLLSSPGAGKTTLLEKTLRQLSGQSYVIEGDQATTNDADRIRATGASSLQVNTGTGCHLEADMVEQALAQLQPVKGATVFIENVGNLVCPALFDLGEHARVVIASVTEGEDKPLKYPHMFHSADLVIINKADLLPHLQFDVELLKRNVAEINARCPILVLSATTGEGMADWLNWIADRKKPAHTVYTPVSIQQPAQA</sequence>
<keyword evidence="6" id="KW-0862">Zinc</keyword>
<gene>
    <name evidence="10" type="ORF">FHR99_001107</name>
</gene>
<proteinExistence type="inferred from homology"/>
<dbReference type="InterPro" id="IPR003495">
    <property type="entry name" value="CobW/HypB/UreG_nucleotide-bd"/>
</dbReference>
<name>A0A7W4W3Q0_9GAMM</name>
<keyword evidence="4" id="KW-0547">Nucleotide-binding</keyword>
<comment type="similarity">
    <text evidence="1">Belongs to the SIMIBI class G3E GTPase family. HypB/HupM subfamily.</text>
</comment>
<protein>
    <recommendedName>
        <fullName evidence="8">Hydrogenase maturation factor HypB</fullName>
    </recommendedName>
</protein>
<evidence type="ECO:0000256" key="4">
    <source>
        <dbReference type="ARBA" id="ARBA00022741"/>
    </source>
</evidence>
<evidence type="ECO:0000256" key="2">
    <source>
        <dbReference type="ARBA" id="ARBA00022596"/>
    </source>
</evidence>
<dbReference type="GO" id="GO:0005525">
    <property type="term" value="F:GTP binding"/>
    <property type="evidence" value="ECO:0007669"/>
    <property type="project" value="UniProtKB-KW"/>
</dbReference>
<keyword evidence="5" id="KW-0378">Hydrolase</keyword>
<dbReference type="Proteomes" id="UP000537130">
    <property type="component" value="Unassembled WGS sequence"/>
</dbReference>
<dbReference type="InterPro" id="IPR004392">
    <property type="entry name" value="Hyd_mat_HypB"/>
</dbReference>
<dbReference type="EMBL" id="JACHWY010000001">
    <property type="protein sequence ID" value="MBB3046871.1"/>
    <property type="molecule type" value="Genomic_DNA"/>
</dbReference>
<dbReference type="CDD" id="cd05390">
    <property type="entry name" value="HypB"/>
    <property type="match status" value="1"/>
</dbReference>
<evidence type="ECO:0000256" key="3">
    <source>
        <dbReference type="ARBA" id="ARBA00022723"/>
    </source>
</evidence>
<dbReference type="SUPFAM" id="SSF52540">
    <property type="entry name" value="P-loop containing nucleoside triphosphate hydrolases"/>
    <property type="match status" value="1"/>
</dbReference>
<keyword evidence="3" id="KW-0479">Metal-binding</keyword>
<dbReference type="PANTHER" id="PTHR30134:SF2">
    <property type="entry name" value="HYDROGENASE MATURATION FACTOR HYPB"/>
    <property type="match status" value="1"/>
</dbReference>
<feature type="domain" description="CobW/HypB/UreG nucleotide-binding" evidence="9">
    <location>
        <begin position="71"/>
        <end position="226"/>
    </location>
</feature>
<dbReference type="GO" id="GO:0008270">
    <property type="term" value="F:zinc ion binding"/>
    <property type="evidence" value="ECO:0007669"/>
    <property type="project" value="TreeGrafter"/>
</dbReference>